<sequence>MPLDTTIFSAADVFVSPAISSDGAILGYRVQTLAGDVIALVRQREVAIAIAQAAHEEERLSPHLH</sequence>
<accession>A0A286G0Q7</accession>
<dbReference type="Proteomes" id="UP000219621">
    <property type="component" value="Unassembled WGS sequence"/>
</dbReference>
<evidence type="ECO:0000313" key="1">
    <source>
        <dbReference type="EMBL" id="SOD89121.1"/>
    </source>
</evidence>
<protein>
    <submittedName>
        <fullName evidence="1">Uncharacterized protein</fullName>
    </submittedName>
</protein>
<keyword evidence="2" id="KW-1185">Reference proteome</keyword>
<dbReference type="EMBL" id="OCNJ01000001">
    <property type="protein sequence ID" value="SOD89121.1"/>
    <property type="molecule type" value="Genomic_DNA"/>
</dbReference>
<dbReference type="AlphaFoldDB" id="A0A286G0Q7"/>
<name>A0A286G0Q7_9PROT</name>
<reference evidence="1 2" key="1">
    <citation type="submission" date="2017-09" db="EMBL/GenBank/DDBJ databases">
        <authorList>
            <person name="Ehlers B."/>
            <person name="Leendertz F.H."/>
        </authorList>
    </citation>
    <scope>NUCLEOTIDE SEQUENCE [LARGE SCALE GENOMIC DNA]</scope>
    <source>
        <strain evidence="1 2">USBA 140</strain>
    </source>
</reference>
<evidence type="ECO:0000313" key="2">
    <source>
        <dbReference type="Proteomes" id="UP000219621"/>
    </source>
</evidence>
<proteinExistence type="predicted"/>
<gene>
    <name evidence="1" type="ORF">SAMN05421508_101120</name>
</gene>
<dbReference type="RefSeq" id="WP_097277040.1">
    <property type="nucleotide sequence ID" value="NZ_OCNJ01000001.1"/>
</dbReference>
<organism evidence="1 2">
    <name type="scientific">Caenispirillum bisanense</name>
    <dbReference type="NCBI Taxonomy" id="414052"/>
    <lineage>
        <taxon>Bacteria</taxon>
        <taxon>Pseudomonadati</taxon>
        <taxon>Pseudomonadota</taxon>
        <taxon>Alphaproteobacteria</taxon>
        <taxon>Rhodospirillales</taxon>
        <taxon>Novispirillaceae</taxon>
        <taxon>Caenispirillum</taxon>
    </lineage>
</organism>
<dbReference type="OrthoDB" id="9937101at2"/>